<evidence type="ECO:0000256" key="4">
    <source>
        <dbReference type="PIRNR" id="PIRNR019422"/>
    </source>
</evidence>
<reference evidence="6 7" key="1">
    <citation type="submission" date="2019-03" db="EMBL/GenBank/DDBJ databases">
        <title>Genomic Encyclopedia of Type Strains, Phase IV (KMG-IV): sequencing the most valuable type-strain genomes for metagenomic binning, comparative biology and taxonomic classification.</title>
        <authorList>
            <person name="Goeker M."/>
        </authorList>
    </citation>
    <scope>NUCLEOTIDE SEQUENCE [LARGE SCALE GENOMIC DNA]</scope>
    <source>
        <strain evidence="6 7">DSM 15534</strain>
    </source>
</reference>
<evidence type="ECO:0000256" key="3">
    <source>
        <dbReference type="ARBA" id="ARBA00023316"/>
    </source>
</evidence>
<dbReference type="Pfam" id="PF03562">
    <property type="entry name" value="MltA"/>
    <property type="match status" value="1"/>
</dbReference>
<dbReference type="CDD" id="cd14485">
    <property type="entry name" value="mltA_like_LT_A"/>
    <property type="match status" value="1"/>
</dbReference>
<dbReference type="Gene3D" id="2.40.240.50">
    <property type="entry name" value="Barwin-like endoglucanases"/>
    <property type="match status" value="1"/>
</dbReference>
<dbReference type="EMBL" id="SMFT01000004">
    <property type="protein sequence ID" value="TCJ96108.1"/>
    <property type="molecule type" value="Genomic_DNA"/>
</dbReference>
<comment type="caution">
    <text evidence="6">The sequence shown here is derived from an EMBL/GenBank/DDBJ whole genome shotgun (WGS) entry which is preliminary data.</text>
</comment>
<dbReference type="PANTHER" id="PTHR30124:SF0">
    <property type="entry name" value="MEMBRANE-BOUND LYTIC MUREIN TRANSGLYCOSYLASE A"/>
    <property type="match status" value="1"/>
</dbReference>
<proteinExistence type="predicted"/>
<dbReference type="GO" id="GO:0008933">
    <property type="term" value="F:peptidoglycan lytic transglycosylase activity"/>
    <property type="evidence" value="ECO:0007669"/>
    <property type="project" value="TreeGrafter"/>
</dbReference>
<dbReference type="Gene3D" id="2.40.40.10">
    <property type="entry name" value="RlpA-like domain"/>
    <property type="match status" value="1"/>
</dbReference>
<evidence type="ECO:0000256" key="2">
    <source>
        <dbReference type="ARBA" id="ARBA00023239"/>
    </source>
</evidence>
<dbReference type="Proteomes" id="UP000294702">
    <property type="component" value="Unassembled WGS sequence"/>
</dbReference>
<dbReference type="PANTHER" id="PTHR30124">
    <property type="entry name" value="MEMBRANE-BOUND LYTIC MUREIN TRANSGLYCOSYLASE A"/>
    <property type="match status" value="1"/>
</dbReference>
<accession>A0A4R1FUB6</accession>
<gene>
    <name evidence="6" type="ORF">EV694_1657</name>
</gene>
<dbReference type="AlphaFoldDB" id="A0A4R1FUB6"/>
<dbReference type="GO" id="GO:0009253">
    <property type="term" value="P:peptidoglycan catabolic process"/>
    <property type="evidence" value="ECO:0007669"/>
    <property type="project" value="TreeGrafter"/>
</dbReference>
<dbReference type="InterPro" id="IPR010611">
    <property type="entry name" value="3D_dom"/>
</dbReference>
<dbReference type="OrthoDB" id="9783686at2"/>
<evidence type="ECO:0000313" key="7">
    <source>
        <dbReference type="Proteomes" id="UP000294702"/>
    </source>
</evidence>
<organism evidence="6 7">
    <name type="scientific">Volucribacter psittacicida</name>
    <dbReference type="NCBI Taxonomy" id="203482"/>
    <lineage>
        <taxon>Bacteria</taxon>
        <taxon>Pseudomonadati</taxon>
        <taxon>Pseudomonadota</taxon>
        <taxon>Gammaproteobacteria</taxon>
        <taxon>Pasteurellales</taxon>
        <taxon>Pasteurellaceae</taxon>
        <taxon>Volucribacter</taxon>
    </lineage>
</organism>
<dbReference type="InterPro" id="IPR036908">
    <property type="entry name" value="RlpA-like_sf"/>
</dbReference>
<dbReference type="SMART" id="SM00925">
    <property type="entry name" value="MltA"/>
    <property type="match status" value="1"/>
</dbReference>
<dbReference type="InterPro" id="IPR026044">
    <property type="entry name" value="MltA"/>
</dbReference>
<keyword evidence="2 4" id="KW-0456">Lyase</keyword>
<dbReference type="SUPFAM" id="SSF50685">
    <property type="entry name" value="Barwin-like endoglucanases"/>
    <property type="match status" value="1"/>
</dbReference>
<dbReference type="GO" id="GO:0004553">
    <property type="term" value="F:hydrolase activity, hydrolyzing O-glycosyl compounds"/>
    <property type="evidence" value="ECO:0007669"/>
    <property type="project" value="InterPro"/>
</dbReference>
<evidence type="ECO:0000259" key="5">
    <source>
        <dbReference type="SMART" id="SM00925"/>
    </source>
</evidence>
<name>A0A4R1FUB6_9PAST</name>
<dbReference type="PIRSF" id="PIRSF019422">
    <property type="entry name" value="MltA"/>
    <property type="match status" value="1"/>
</dbReference>
<dbReference type="GO" id="GO:0009254">
    <property type="term" value="P:peptidoglycan turnover"/>
    <property type="evidence" value="ECO:0007669"/>
    <property type="project" value="UniProtKB-UniRule"/>
</dbReference>
<dbReference type="Pfam" id="PF06725">
    <property type="entry name" value="3D"/>
    <property type="match status" value="1"/>
</dbReference>
<keyword evidence="7" id="KW-1185">Reference proteome</keyword>
<comment type="function">
    <text evidence="4">Murein-degrading enzyme. May play a role in recycling of muropeptides during cell elongation and/or cell division.</text>
</comment>
<keyword evidence="3 4" id="KW-0961">Cell wall biogenesis/degradation</keyword>
<comment type="catalytic activity">
    <reaction evidence="1 4">
        <text>Exolytic cleavage of the (1-&gt;4)-beta-glycosidic linkage between N-acetylmuramic acid (MurNAc) and N-acetylglucosamine (GlcNAc) residues in peptidoglycan, from either the reducing or the non-reducing ends of the peptidoglycan chains, with concomitant formation of a 1,6-anhydrobond in the MurNAc residue.</text>
        <dbReference type="EC" id="4.2.2.n1"/>
    </reaction>
</comment>
<dbReference type="RefSeq" id="WP_132691361.1">
    <property type="nucleotide sequence ID" value="NZ_SMFT01000004.1"/>
</dbReference>
<dbReference type="CDD" id="cd14668">
    <property type="entry name" value="mlta_B"/>
    <property type="match status" value="1"/>
</dbReference>
<dbReference type="GO" id="GO:0071555">
    <property type="term" value="P:cell wall organization"/>
    <property type="evidence" value="ECO:0007669"/>
    <property type="project" value="UniProtKB-KW"/>
</dbReference>
<evidence type="ECO:0000313" key="6">
    <source>
        <dbReference type="EMBL" id="TCJ96108.1"/>
    </source>
</evidence>
<feature type="domain" description="Lytic transglycosylase MltA" evidence="5">
    <location>
        <begin position="141"/>
        <end position="269"/>
    </location>
</feature>
<dbReference type="GO" id="GO:0019867">
    <property type="term" value="C:outer membrane"/>
    <property type="evidence" value="ECO:0007669"/>
    <property type="project" value="InterPro"/>
</dbReference>
<dbReference type="InterPro" id="IPR005300">
    <property type="entry name" value="MltA_B"/>
</dbReference>
<dbReference type="NCBIfam" id="NF008366">
    <property type="entry name" value="PRK11162.1"/>
    <property type="match status" value="1"/>
</dbReference>
<evidence type="ECO:0000256" key="1">
    <source>
        <dbReference type="ARBA" id="ARBA00001420"/>
    </source>
</evidence>
<dbReference type="EC" id="4.2.2.n1" evidence="4"/>
<sequence length="366" mass="40443">MLFFNRIYAFFRLILLFIVGCLLANCSSDSSQSLSPWQEKEALGAKYAGRSYLSLPLTQVAQIDNQTGVVNQGDFLTQLSKVRHYSPRLNSTHAHTYAKITRWVAAGGNVKDLAAFNLGMQQMAGVDGYQNVLMTGYYIPVFQARKQPQGEYQHPIYALPKNKRFTRAQIYAGALRGQGLELGYTTMYNVFAMGVQGSGFADFGGGKLAHFAYGGQNGFSYTSVGRLLVEDGEVEKEKMSMQAIKEWGERNPDRFQRLLERNQSYVFFKHDPTFDVKGAAGVPLVGLASVAVDRNVIPLGSILLVEIPQLDKKGQWTGQHILHLAVALDVGGAIKGQHLDLYQGIGDEAGHTAGLLKHYGRVWVLQ</sequence>
<protein>
    <recommendedName>
        <fullName evidence="4">Membrane-bound lytic murein transglycosylase A</fullName>
        <ecNumber evidence="4">4.2.2.n1</ecNumber>
    </recommendedName>
    <alternativeName>
        <fullName evidence="4">Murein hydrolase A</fullName>
    </alternativeName>
</protein>